<evidence type="ECO:0000256" key="1">
    <source>
        <dbReference type="ARBA" id="ARBA00009875"/>
    </source>
</evidence>
<keyword evidence="3" id="KW-0687">Ribonucleoprotein</keyword>
<evidence type="ECO:0000313" key="5">
    <source>
        <dbReference type="Proteomes" id="UP001516464"/>
    </source>
</evidence>
<keyword evidence="5" id="KW-1185">Reference proteome</keyword>
<dbReference type="InterPro" id="IPR008195">
    <property type="entry name" value="Ribosomal_eL34"/>
</dbReference>
<protein>
    <submittedName>
        <fullName evidence="4">60S ribosomal protein L34-A</fullName>
    </submittedName>
</protein>
<keyword evidence="2 4" id="KW-0689">Ribosomal protein</keyword>
<dbReference type="Proteomes" id="UP001516464">
    <property type="component" value="Unassembled WGS sequence"/>
</dbReference>
<evidence type="ECO:0000256" key="2">
    <source>
        <dbReference type="ARBA" id="ARBA00022980"/>
    </source>
</evidence>
<dbReference type="GO" id="GO:0005840">
    <property type="term" value="C:ribosome"/>
    <property type="evidence" value="ECO:0007669"/>
    <property type="project" value="UniProtKB-KW"/>
</dbReference>
<proteinExistence type="inferred from homology"/>
<sequence>MRFNLTCRGRRTYKTRSNRKLIKKTMKNLVYMPADKKGNATKCGSCGMRLLGVAAQRPAAFARLRKSQRTVARAYGGCLCATCLMNRILDGLLTKEEALIGDEINAISVS</sequence>
<dbReference type="Pfam" id="PF01199">
    <property type="entry name" value="Ribosomal_L34e"/>
    <property type="match status" value="1"/>
</dbReference>
<comment type="caution">
    <text evidence="4">The sequence shown here is derived from an EMBL/GenBank/DDBJ whole genome shotgun (WGS) entry which is preliminary data.</text>
</comment>
<organism evidence="4 5">
    <name type="scientific">Astathelohania contejeani</name>
    <dbReference type="NCBI Taxonomy" id="164912"/>
    <lineage>
        <taxon>Eukaryota</taxon>
        <taxon>Fungi</taxon>
        <taxon>Fungi incertae sedis</taxon>
        <taxon>Microsporidia</taxon>
        <taxon>Astathelohaniidae</taxon>
        <taxon>Astathelohania</taxon>
    </lineage>
</organism>
<gene>
    <name evidence="4" type="ORF">TCON_0602</name>
</gene>
<evidence type="ECO:0000256" key="3">
    <source>
        <dbReference type="ARBA" id="ARBA00023274"/>
    </source>
</evidence>
<dbReference type="InterPro" id="IPR038562">
    <property type="entry name" value="Ribosomal_eL34_C_sf"/>
</dbReference>
<dbReference type="Gene3D" id="6.20.340.10">
    <property type="match status" value="1"/>
</dbReference>
<evidence type="ECO:0000313" key="4">
    <source>
        <dbReference type="EMBL" id="KAF7684198.1"/>
    </source>
</evidence>
<accession>A0ABQ7I1A8</accession>
<dbReference type="PRINTS" id="PR01250">
    <property type="entry name" value="RIBOSOMALL34"/>
</dbReference>
<comment type="similarity">
    <text evidence="1">Belongs to the eukaryotic ribosomal protein eL34 family.</text>
</comment>
<reference evidence="4 5" key="1">
    <citation type="submission" date="2019-01" db="EMBL/GenBank/DDBJ databases">
        <title>Genomes sequencing and comparative genomics of infectious freshwater microsporidia, Cucumispora dikerogammari and Thelohania contejeani.</title>
        <authorList>
            <person name="Cormier A."/>
            <person name="Giraud I."/>
            <person name="Wattier R."/>
            <person name="Teixeira M."/>
            <person name="Grandjean F."/>
            <person name="Rigaud T."/>
            <person name="Cordaux R."/>
        </authorList>
    </citation>
    <scope>NUCLEOTIDE SEQUENCE [LARGE SCALE GENOMIC DNA]</scope>
    <source>
        <strain evidence="4">T1</strain>
        <tissue evidence="4">Spores</tissue>
    </source>
</reference>
<dbReference type="EMBL" id="SBIQ01000024">
    <property type="protein sequence ID" value="KAF7684198.1"/>
    <property type="molecule type" value="Genomic_DNA"/>
</dbReference>
<dbReference type="PANTHER" id="PTHR46595">
    <property type="entry name" value="60S RIBOSOMAL PROTEIN L34"/>
    <property type="match status" value="1"/>
</dbReference>
<name>A0ABQ7I1A8_9MICR</name>